<accession>A0A6A1URX2</accession>
<keyword evidence="4" id="KW-1185">Reference proteome</keyword>
<protein>
    <recommendedName>
        <fullName evidence="5">Protein SIEVE ELEMENT OCCLUSION C</fullName>
    </recommendedName>
</protein>
<evidence type="ECO:0008006" key="5">
    <source>
        <dbReference type="Google" id="ProtNLM"/>
    </source>
</evidence>
<name>A0A6A1URX2_9ROSI</name>
<evidence type="ECO:0000313" key="4">
    <source>
        <dbReference type="Proteomes" id="UP000516437"/>
    </source>
</evidence>
<dbReference type="Pfam" id="PF14576">
    <property type="entry name" value="SEO_N"/>
    <property type="match status" value="1"/>
</dbReference>
<evidence type="ECO:0000259" key="2">
    <source>
        <dbReference type="Pfam" id="PF14577"/>
    </source>
</evidence>
<sequence length="688" mass="78299">MNWLHSDPFSRSSSCLDEDIVIQKLLLSHDPDGRRLDSELLLRATEHVMLYTTSPFEVPVTSLVSDLVFDVAKNNERNFEVPGSQEPLGQAIYKISRQIFCKCSGEGDLHTRTMLLFESLGKYKWDAKMVLVLAAFVASYGEFRLQMQLYPRDPLAASTAMLKQWPNDLRPLTPRFNALSLLVKTMVEVTKCIIKFEGLLLPHVELDKEISVTKTYINVAAYWVVRSAFSCSSQITDLTAMKPERCSDSTIIATWELSSLVCRLSSICSRLRRQVDLCHQQIEKKMGKKLSNLFQTTSMDNQEVIHMLFASMDDLPFKDCSSQAKIGVSELKNKVVMLLITKPELLPTEESLLLVQQTYDHPLHNKYKESYDIVWVPVPCSETWTDAEFSSFNFFSNSLPWYSIRKPWLLSSAVMNCMKQAWNYTGEPLLVVLDSKGMVTNVNAIDMAMIWGARAYPFSASREQELWEEEENWTLRLLIDDIDPLLAYWVEEGRNLCVYGSDNQEWIQEFNSKMKEIRSAGVQLEMVYVGKRNLDEHMRHVLADIAEERLPGSLSYTKIPFFWLRLESMRRSKLRLGKTVNSDHILEEVSALLEFSGKGWAVIGKGASTDTVKLQGQEPMQVLSVFPQWGENIPKLGFPGAIRSALEPSTLPGPCGHSNVIPYGEGLIEGTANCEKCKRPTKRFVVFE</sequence>
<proteinExistence type="predicted"/>
<dbReference type="OrthoDB" id="1670392at2759"/>
<dbReference type="InterPro" id="IPR027942">
    <property type="entry name" value="SEO_N"/>
</dbReference>
<feature type="domain" description="Sieve element occlusion N-terminal" evidence="1">
    <location>
        <begin position="17"/>
        <end position="297"/>
    </location>
</feature>
<evidence type="ECO:0000259" key="1">
    <source>
        <dbReference type="Pfam" id="PF14576"/>
    </source>
</evidence>
<feature type="domain" description="Sieve element occlusion C-terminal" evidence="2">
    <location>
        <begin position="461"/>
        <end position="687"/>
    </location>
</feature>
<evidence type="ECO:0000313" key="3">
    <source>
        <dbReference type="EMBL" id="KAB1202547.1"/>
    </source>
</evidence>
<organism evidence="3 4">
    <name type="scientific">Morella rubra</name>
    <name type="common">Chinese bayberry</name>
    <dbReference type="NCBI Taxonomy" id="262757"/>
    <lineage>
        <taxon>Eukaryota</taxon>
        <taxon>Viridiplantae</taxon>
        <taxon>Streptophyta</taxon>
        <taxon>Embryophyta</taxon>
        <taxon>Tracheophyta</taxon>
        <taxon>Spermatophyta</taxon>
        <taxon>Magnoliopsida</taxon>
        <taxon>eudicotyledons</taxon>
        <taxon>Gunneridae</taxon>
        <taxon>Pentapetalae</taxon>
        <taxon>rosids</taxon>
        <taxon>fabids</taxon>
        <taxon>Fagales</taxon>
        <taxon>Myricaceae</taxon>
        <taxon>Morella</taxon>
    </lineage>
</organism>
<dbReference type="InterPro" id="IPR027944">
    <property type="entry name" value="SEO_C"/>
</dbReference>
<dbReference type="PANTHER" id="PTHR33232:SF11">
    <property type="entry name" value="PROTEIN SIEVE ELEMENT OCCLUSION C"/>
    <property type="match status" value="1"/>
</dbReference>
<dbReference type="Proteomes" id="UP000516437">
    <property type="component" value="Chromosome 8"/>
</dbReference>
<gene>
    <name evidence="3" type="ORF">CJ030_MR8G028973</name>
</gene>
<dbReference type="AlphaFoldDB" id="A0A6A1URX2"/>
<dbReference type="InterPro" id="IPR039299">
    <property type="entry name" value="SEOA"/>
</dbReference>
<reference evidence="3 4" key="1">
    <citation type="journal article" date="2019" name="Plant Biotechnol. J.">
        <title>The red bayberry genome and genetic basis of sex determination.</title>
        <authorList>
            <person name="Jia H.M."/>
            <person name="Jia H.J."/>
            <person name="Cai Q.L."/>
            <person name="Wang Y."/>
            <person name="Zhao H.B."/>
            <person name="Yang W.F."/>
            <person name="Wang G.Y."/>
            <person name="Li Y.H."/>
            <person name="Zhan D.L."/>
            <person name="Shen Y.T."/>
            <person name="Niu Q.F."/>
            <person name="Chang L."/>
            <person name="Qiu J."/>
            <person name="Zhao L."/>
            <person name="Xie H.B."/>
            <person name="Fu W.Y."/>
            <person name="Jin J."/>
            <person name="Li X.W."/>
            <person name="Jiao Y."/>
            <person name="Zhou C.C."/>
            <person name="Tu T."/>
            <person name="Chai C.Y."/>
            <person name="Gao J.L."/>
            <person name="Fan L.J."/>
            <person name="van de Weg E."/>
            <person name="Wang J.Y."/>
            <person name="Gao Z.S."/>
        </authorList>
    </citation>
    <scope>NUCLEOTIDE SEQUENCE [LARGE SCALE GENOMIC DNA]</scope>
    <source>
        <tissue evidence="3">Leaves</tissue>
    </source>
</reference>
<dbReference type="Pfam" id="PF14577">
    <property type="entry name" value="SEO_C"/>
    <property type="match status" value="1"/>
</dbReference>
<dbReference type="PANTHER" id="PTHR33232">
    <property type="entry name" value="PROTEIN SIEVE ELEMENT OCCLUSION B-LIKE"/>
    <property type="match status" value="1"/>
</dbReference>
<comment type="caution">
    <text evidence="3">The sequence shown here is derived from an EMBL/GenBank/DDBJ whole genome shotgun (WGS) entry which is preliminary data.</text>
</comment>
<dbReference type="EMBL" id="RXIC02000026">
    <property type="protein sequence ID" value="KAB1202547.1"/>
    <property type="molecule type" value="Genomic_DNA"/>
</dbReference>
<dbReference type="GO" id="GO:0010088">
    <property type="term" value="P:phloem development"/>
    <property type="evidence" value="ECO:0007669"/>
    <property type="project" value="InterPro"/>
</dbReference>